<dbReference type="Pfam" id="PF17001">
    <property type="entry name" value="T3SS_basalb_I"/>
    <property type="match status" value="1"/>
</dbReference>
<dbReference type="GO" id="GO:0030254">
    <property type="term" value="P:protein secretion by the type III secretion system"/>
    <property type="evidence" value="ECO:0007669"/>
    <property type="project" value="InterPro"/>
</dbReference>
<dbReference type="AlphaFoldDB" id="A0AAE9YHZ1"/>
<evidence type="ECO:0000313" key="1">
    <source>
        <dbReference type="EMBL" id="WDD96615.1"/>
    </source>
</evidence>
<dbReference type="NCBIfam" id="TIGR02497">
    <property type="entry name" value="yscI_hrpB_dom"/>
    <property type="match status" value="1"/>
</dbReference>
<sequence>MTTEAISAVKAIEQLGVQEAQGPALPPPGDVARMEAAMNNGQQQHQYKVNEVMELEEMSSKPSPDEQGSNIGDKVLDGLEKIKNVHEAEVESINVSLATPDLDVQSLLGLQLKLSRLSLQQDMIAKTASKSTQNLDSLLKTQ</sequence>
<organism evidence="1 2">
    <name type="scientific">Thalassomonas actiniarum</name>
    <dbReference type="NCBI Taxonomy" id="485447"/>
    <lineage>
        <taxon>Bacteria</taxon>
        <taxon>Pseudomonadati</taxon>
        <taxon>Pseudomonadota</taxon>
        <taxon>Gammaproteobacteria</taxon>
        <taxon>Alteromonadales</taxon>
        <taxon>Colwelliaceae</taxon>
        <taxon>Thalassomonas</taxon>
    </lineage>
</organism>
<dbReference type="KEGG" id="tact:SG35_014625"/>
<dbReference type="Proteomes" id="UP000032568">
    <property type="component" value="Chromosome"/>
</dbReference>
<reference evidence="1 2" key="1">
    <citation type="journal article" date="2015" name="Genome Announc.">
        <title>Draft Genome Sequences of Marine Isolates of Thalassomonas viridans and Thalassomonas actiniarum.</title>
        <authorList>
            <person name="Olonade I."/>
            <person name="van Zyl L.J."/>
            <person name="Trindade M."/>
        </authorList>
    </citation>
    <scope>NUCLEOTIDE SEQUENCE [LARGE SCALE GENOMIC DNA]</scope>
    <source>
        <strain evidence="1 2">A5K-106</strain>
    </source>
</reference>
<dbReference type="InterPro" id="IPR012670">
    <property type="entry name" value="T3SS_YscI/HrpB"/>
</dbReference>
<proteinExistence type="predicted"/>
<gene>
    <name evidence="1" type="primary">sctI</name>
    <name evidence="1" type="ORF">SG35_014625</name>
</gene>
<evidence type="ECO:0000313" key="2">
    <source>
        <dbReference type="Proteomes" id="UP000032568"/>
    </source>
</evidence>
<reference evidence="1 2" key="2">
    <citation type="journal article" date="2022" name="Mar. Drugs">
        <title>Bioassay-Guided Fractionation Leads to the Detection of Cholic Acid Generated by the Rare Thalassomonas sp.</title>
        <authorList>
            <person name="Pheiffer F."/>
            <person name="Schneider Y.K."/>
            <person name="Hansen E.H."/>
            <person name="Andersen J.H."/>
            <person name="Isaksson J."/>
            <person name="Busche T."/>
            <person name="R C."/>
            <person name="Kalinowski J."/>
            <person name="Zyl L.V."/>
            <person name="Trindade M."/>
        </authorList>
    </citation>
    <scope>NUCLEOTIDE SEQUENCE [LARGE SCALE GENOMIC DNA]</scope>
    <source>
        <strain evidence="1 2">A5K-106</strain>
    </source>
</reference>
<protein>
    <submittedName>
        <fullName evidence="1">Type III secretion system inner rod subunit SctI</fullName>
    </submittedName>
</protein>
<dbReference type="EMBL" id="CP059735">
    <property type="protein sequence ID" value="WDD96615.1"/>
    <property type="molecule type" value="Genomic_DNA"/>
</dbReference>
<name>A0AAE9YHZ1_9GAMM</name>
<keyword evidence="2" id="KW-1185">Reference proteome</keyword>
<dbReference type="RefSeq" id="WP_053043257.1">
    <property type="nucleotide sequence ID" value="NZ_CP059735.1"/>
</dbReference>
<accession>A0AAE9YHZ1</accession>